<sequence>MSARTLHHSLLRPAILQILRASGFHSAKPSVVDTLTDIASRYILLLASKTLIYAHLNHNDSSPDITDVRMALVDCGLLTPTQTSSEEVWRELLRKPLSDVPERNGLREKEIKRRDGEDTSEIRDFVAWFSGEVHREIRRIAGLGQEEGLIMEGMDQEKPDDYVTAMKTKHSKTGEEARFHGTILGKDLEIHARPIKIDGGPESIQQWHAQVRQKSAKLDTIQQGNGYIADGEDAGMTG</sequence>
<comment type="subcellular location">
    <subcellularLocation>
        <location evidence="1">Nucleus</location>
    </subcellularLocation>
</comment>
<accession>A0A9P4P1P6</accession>
<dbReference type="PANTHER" id="PTHR46338:SF1">
    <property type="entry name" value="TRANSCRIPTION INITIATION FACTOR TFIID SUBUNIT 8"/>
    <property type="match status" value="1"/>
</dbReference>
<dbReference type="OrthoDB" id="5402929at2759"/>
<protein>
    <submittedName>
        <fullName evidence="6">Bromodomain associated domain-containing protein</fullName>
    </submittedName>
</protein>
<dbReference type="InterPro" id="IPR037818">
    <property type="entry name" value="TAF8"/>
</dbReference>
<dbReference type="PANTHER" id="PTHR46338">
    <property type="entry name" value="TRANSCRIPTION INITIATION FACTOR TFIID SUBUNIT 8"/>
    <property type="match status" value="1"/>
</dbReference>
<feature type="domain" description="Bromodomain associated" evidence="5">
    <location>
        <begin position="4"/>
        <end position="81"/>
    </location>
</feature>
<proteinExistence type="predicted"/>
<organism evidence="6 7">
    <name type="scientific">Tothia fuscella</name>
    <dbReference type="NCBI Taxonomy" id="1048955"/>
    <lineage>
        <taxon>Eukaryota</taxon>
        <taxon>Fungi</taxon>
        <taxon>Dikarya</taxon>
        <taxon>Ascomycota</taxon>
        <taxon>Pezizomycotina</taxon>
        <taxon>Dothideomycetes</taxon>
        <taxon>Pleosporomycetidae</taxon>
        <taxon>Venturiales</taxon>
        <taxon>Cylindrosympodiaceae</taxon>
        <taxon>Tothia</taxon>
    </lineage>
</organism>
<keyword evidence="2" id="KW-0805">Transcription regulation</keyword>
<keyword evidence="4" id="KW-0539">Nucleus</keyword>
<dbReference type="AlphaFoldDB" id="A0A9P4P1P6"/>
<dbReference type="Gene3D" id="1.10.20.10">
    <property type="entry name" value="Histone, subunit A"/>
    <property type="match status" value="1"/>
</dbReference>
<evidence type="ECO:0000259" key="5">
    <source>
        <dbReference type="SMART" id="SM00576"/>
    </source>
</evidence>
<name>A0A9P4P1P6_9PEZI</name>
<evidence type="ECO:0000256" key="4">
    <source>
        <dbReference type="ARBA" id="ARBA00023242"/>
    </source>
</evidence>
<dbReference type="SMART" id="SM00576">
    <property type="entry name" value="BTP"/>
    <property type="match status" value="1"/>
</dbReference>
<keyword evidence="7" id="KW-1185">Reference proteome</keyword>
<evidence type="ECO:0000313" key="7">
    <source>
        <dbReference type="Proteomes" id="UP000800235"/>
    </source>
</evidence>
<dbReference type="InterPro" id="IPR009072">
    <property type="entry name" value="Histone-fold"/>
</dbReference>
<evidence type="ECO:0000256" key="2">
    <source>
        <dbReference type="ARBA" id="ARBA00023015"/>
    </source>
</evidence>
<reference evidence="6" key="1">
    <citation type="journal article" date="2020" name="Stud. Mycol.">
        <title>101 Dothideomycetes genomes: a test case for predicting lifestyles and emergence of pathogens.</title>
        <authorList>
            <person name="Haridas S."/>
            <person name="Albert R."/>
            <person name="Binder M."/>
            <person name="Bloem J."/>
            <person name="Labutti K."/>
            <person name="Salamov A."/>
            <person name="Andreopoulos B."/>
            <person name="Baker S."/>
            <person name="Barry K."/>
            <person name="Bills G."/>
            <person name="Bluhm B."/>
            <person name="Cannon C."/>
            <person name="Castanera R."/>
            <person name="Culley D."/>
            <person name="Daum C."/>
            <person name="Ezra D."/>
            <person name="Gonzalez J."/>
            <person name="Henrissat B."/>
            <person name="Kuo A."/>
            <person name="Liang C."/>
            <person name="Lipzen A."/>
            <person name="Lutzoni F."/>
            <person name="Magnuson J."/>
            <person name="Mondo S."/>
            <person name="Nolan M."/>
            <person name="Ohm R."/>
            <person name="Pangilinan J."/>
            <person name="Park H.-J."/>
            <person name="Ramirez L."/>
            <person name="Alfaro M."/>
            <person name="Sun H."/>
            <person name="Tritt A."/>
            <person name="Yoshinaga Y."/>
            <person name="Zwiers L.-H."/>
            <person name="Turgeon B."/>
            <person name="Goodwin S."/>
            <person name="Spatafora J."/>
            <person name="Crous P."/>
            <person name="Grigoriev I."/>
        </authorList>
    </citation>
    <scope>NUCLEOTIDE SEQUENCE</scope>
    <source>
        <strain evidence="6">CBS 130266</strain>
    </source>
</reference>
<evidence type="ECO:0000256" key="3">
    <source>
        <dbReference type="ARBA" id="ARBA00023163"/>
    </source>
</evidence>
<evidence type="ECO:0000256" key="1">
    <source>
        <dbReference type="ARBA" id="ARBA00004123"/>
    </source>
</evidence>
<comment type="caution">
    <text evidence="6">The sequence shown here is derived from an EMBL/GenBank/DDBJ whole genome shotgun (WGS) entry which is preliminary data.</text>
</comment>
<gene>
    <name evidence="6" type="ORF">EJ08DRAFT_578487</name>
</gene>
<keyword evidence="3" id="KW-0804">Transcription</keyword>
<dbReference type="Proteomes" id="UP000800235">
    <property type="component" value="Unassembled WGS sequence"/>
</dbReference>
<evidence type="ECO:0000313" key="6">
    <source>
        <dbReference type="EMBL" id="KAF2436615.1"/>
    </source>
</evidence>
<dbReference type="GO" id="GO:0005669">
    <property type="term" value="C:transcription factor TFIID complex"/>
    <property type="evidence" value="ECO:0007669"/>
    <property type="project" value="InterPro"/>
</dbReference>
<dbReference type="GO" id="GO:0046982">
    <property type="term" value="F:protein heterodimerization activity"/>
    <property type="evidence" value="ECO:0007669"/>
    <property type="project" value="InterPro"/>
</dbReference>
<dbReference type="CDD" id="cd00076">
    <property type="entry name" value="HFD_SF"/>
    <property type="match status" value="1"/>
</dbReference>
<dbReference type="InterPro" id="IPR006565">
    <property type="entry name" value="BTP"/>
</dbReference>
<dbReference type="EMBL" id="MU007010">
    <property type="protein sequence ID" value="KAF2436615.1"/>
    <property type="molecule type" value="Genomic_DNA"/>
</dbReference>
<dbReference type="Pfam" id="PF07524">
    <property type="entry name" value="Bromo_TP"/>
    <property type="match status" value="1"/>
</dbReference>